<dbReference type="AlphaFoldDB" id="A0A8J3BAJ2"/>
<evidence type="ECO:0000256" key="1">
    <source>
        <dbReference type="SAM" id="MobiDB-lite"/>
    </source>
</evidence>
<feature type="region of interest" description="Disordered" evidence="1">
    <location>
        <begin position="97"/>
        <end position="181"/>
    </location>
</feature>
<dbReference type="EMBL" id="BMQB01000004">
    <property type="protein sequence ID" value="GGJ93227.1"/>
    <property type="molecule type" value="Genomic_DNA"/>
</dbReference>
<feature type="region of interest" description="Disordered" evidence="1">
    <location>
        <begin position="200"/>
        <end position="229"/>
    </location>
</feature>
<feature type="compositionally biased region" description="Pro residues" evidence="1">
    <location>
        <begin position="216"/>
        <end position="229"/>
    </location>
</feature>
<gene>
    <name evidence="2" type="ORF">GCM10010123_23840</name>
</gene>
<reference evidence="2" key="1">
    <citation type="journal article" date="2014" name="Int. J. Syst. Evol. Microbiol.">
        <title>Complete genome sequence of Corynebacterium casei LMG S-19264T (=DSM 44701T), isolated from a smear-ripened cheese.</title>
        <authorList>
            <consortium name="US DOE Joint Genome Institute (JGI-PGF)"/>
            <person name="Walter F."/>
            <person name="Albersmeier A."/>
            <person name="Kalinowski J."/>
            <person name="Ruckert C."/>
        </authorList>
    </citation>
    <scope>NUCLEOTIDE SEQUENCE</scope>
    <source>
        <strain evidence="2">JCM 3090</strain>
    </source>
</reference>
<comment type="caution">
    <text evidence="2">The sequence shown here is derived from an EMBL/GenBank/DDBJ whole genome shotgun (WGS) entry which is preliminary data.</text>
</comment>
<feature type="compositionally biased region" description="Pro residues" evidence="1">
    <location>
        <begin position="126"/>
        <end position="156"/>
    </location>
</feature>
<dbReference type="Proteomes" id="UP000649739">
    <property type="component" value="Unassembled WGS sequence"/>
</dbReference>
<accession>A0A8J3BAJ2</accession>
<keyword evidence="3" id="KW-1185">Reference proteome</keyword>
<evidence type="ECO:0000313" key="2">
    <source>
        <dbReference type="EMBL" id="GGJ93227.1"/>
    </source>
</evidence>
<sequence>MAWTLATATLIATVGVAVDGDEAPMDLTAGEQYQLDAAARGELAGDLNTRWWACRFDSGRTDLPTGHNCATLPQWGGLLGPSPARPPAAPDVIVPAPTATPPTPGRPAAAAVRRAQPHRPVGAPLAPRPVIPPIREPQPPAEPKPVDPGPGSPSPSPICTTDCVPVDPSPPAPRPDCADAPDWLQWIDNYDAESWQWDPACYQHPGWRGDREETPAPTPDPQPASTPDA</sequence>
<protein>
    <submittedName>
        <fullName evidence="2">Uncharacterized protein</fullName>
    </submittedName>
</protein>
<evidence type="ECO:0000313" key="3">
    <source>
        <dbReference type="Proteomes" id="UP000649739"/>
    </source>
</evidence>
<proteinExistence type="predicted"/>
<name>A0A8J3BAJ2_9ACTN</name>
<organism evidence="2 3">
    <name type="scientific">Pilimelia anulata</name>
    <dbReference type="NCBI Taxonomy" id="53371"/>
    <lineage>
        <taxon>Bacteria</taxon>
        <taxon>Bacillati</taxon>
        <taxon>Actinomycetota</taxon>
        <taxon>Actinomycetes</taxon>
        <taxon>Micromonosporales</taxon>
        <taxon>Micromonosporaceae</taxon>
        <taxon>Pilimelia</taxon>
    </lineage>
</organism>
<feature type="compositionally biased region" description="Low complexity" evidence="1">
    <location>
        <begin position="106"/>
        <end position="121"/>
    </location>
</feature>
<reference evidence="2" key="2">
    <citation type="submission" date="2020-09" db="EMBL/GenBank/DDBJ databases">
        <authorList>
            <person name="Sun Q."/>
            <person name="Ohkuma M."/>
        </authorList>
    </citation>
    <scope>NUCLEOTIDE SEQUENCE</scope>
    <source>
        <strain evidence="2">JCM 3090</strain>
    </source>
</reference>